<dbReference type="Proteomes" id="UP000069526">
    <property type="component" value="Unassembled WGS sequence"/>
</dbReference>
<dbReference type="PANTHER" id="PTHR36439:SF1">
    <property type="entry name" value="DUF1697 DOMAIN-CONTAINING PROTEIN"/>
    <property type="match status" value="1"/>
</dbReference>
<organism evidence="1 2">
    <name type="scientific">Streptococcus suis</name>
    <dbReference type="NCBI Taxonomy" id="1307"/>
    <lineage>
        <taxon>Bacteria</taxon>
        <taxon>Bacillati</taxon>
        <taxon>Bacillota</taxon>
        <taxon>Bacilli</taxon>
        <taxon>Lactobacillales</taxon>
        <taxon>Streptococcaceae</taxon>
        <taxon>Streptococcus</taxon>
    </lineage>
</organism>
<protein>
    <submittedName>
        <fullName evidence="1">Phosphopentomutase</fullName>
        <ecNumber evidence="1">5.4.2.7</ecNumber>
    </submittedName>
</protein>
<gene>
    <name evidence="1" type="ORF">ERS132539_00502</name>
</gene>
<name>A0A0Z8MMP6_STRSU</name>
<dbReference type="AlphaFoldDB" id="A0A0Z8MMP6"/>
<dbReference type="Gene3D" id="3.30.70.1260">
    <property type="entry name" value="bacterial protein sp0830 like"/>
    <property type="match status" value="1"/>
</dbReference>
<dbReference type="EMBL" id="FIJK01000007">
    <property type="protein sequence ID" value="CYW11699.1"/>
    <property type="molecule type" value="Genomic_DNA"/>
</dbReference>
<dbReference type="PANTHER" id="PTHR36439">
    <property type="entry name" value="BLL4334 PROTEIN"/>
    <property type="match status" value="1"/>
</dbReference>
<dbReference type="Pfam" id="PF08002">
    <property type="entry name" value="DUF1697"/>
    <property type="match status" value="1"/>
</dbReference>
<dbReference type="RefSeq" id="WP_044767600.1">
    <property type="nucleotide sequence ID" value="NZ_CEIH01000157.1"/>
</dbReference>
<reference evidence="1 2" key="1">
    <citation type="submission" date="2016-02" db="EMBL/GenBank/DDBJ databases">
        <authorList>
            <consortium name="Pathogen Informatics"/>
        </authorList>
    </citation>
    <scope>NUCLEOTIDE SEQUENCE [LARGE SCALE GENOMIC DNA]</scope>
    <source>
        <strain evidence="1 2">SS1013</strain>
    </source>
</reference>
<dbReference type="EC" id="5.4.2.7" evidence="1"/>
<dbReference type="GO" id="GO:0008973">
    <property type="term" value="F:phosphopentomutase activity"/>
    <property type="evidence" value="ECO:0007669"/>
    <property type="project" value="UniProtKB-EC"/>
</dbReference>
<dbReference type="SUPFAM" id="SSF160379">
    <property type="entry name" value="SP0830-like"/>
    <property type="match status" value="1"/>
</dbReference>
<sequence>MTRYALLLRGINVGGKNKVVMAELKSLLQDLGYEEVASYINSGNLFFSSDRSRRDLQEEIAALFASHYPFMTAFSLLSREEYEKEVAHLPAWWQEEMARKDVLFYTDRSQKALIEDWVSQLDLGEEVVYFGQTALFWGKYDEQSYLQTAYHKKLANQVFYKSLTIRNHKTFAKLAEFLGK</sequence>
<keyword evidence="1" id="KW-0413">Isomerase</keyword>
<dbReference type="InterPro" id="IPR012545">
    <property type="entry name" value="DUF1697"/>
</dbReference>
<dbReference type="PIRSF" id="PIRSF008502">
    <property type="entry name" value="UCP008502"/>
    <property type="match status" value="1"/>
</dbReference>
<evidence type="ECO:0000313" key="1">
    <source>
        <dbReference type="EMBL" id="CYW11699.1"/>
    </source>
</evidence>
<accession>A0A0Z8MMP6</accession>
<evidence type="ECO:0000313" key="2">
    <source>
        <dbReference type="Proteomes" id="UP000069526"/>
    </source>
</evidence>
<proteinExistence type="predicted"/>
<dbReference type="Gene3D" id="3.30.70.1280">
    <property type="entry name" value="SP0830-like domains"/>
    <property type="match status" value="1"/>
</dbReference>